<protein>
    <submittedName>
        <fullName evidence="2">Uncharacterized protein</fullName>
    </submittedName>
</protein>
<comment type="caution">
    <text evidence="2">The sequence shown here is derived from an EMBL/GenBank/DDBJ whole genome shotgun (WGS) entry which is preliminary data.</text>
</comment>
<dbReference type="RefSeq" id="WP_212519908.1">
    <property type="nucleotide sequence ID" value="NZ_JAGSOH010000065.1"/>
</dbReference>
<gene>
    <name evidence="2" type="ORF">KDK95_20860</name>
</gene>
<dbReference type="Proteomes" id="UP000676325">
    <property type="component" value="Unassembled WGS sequence"/>
</dbReference>
<evidence type="ECO:0000313" key="2">
    <source>
        <dbReference type="EMBL" id="MBR7828772.1"/>
    </source>
</evidence>
<proteinExistence type="predicted"/>
<accession>A0A941EE29</accession>
<dbReference type="AlphaFoldDB" id="A0A941EE29"/>
<dbReference type="EMBL" id="JAGSOH010000065">
    <property type="protein sequence ID" value="MBR7828772.1"/>
    <property type="molecule type" value="Genomic_DNA"/>
</dbReference>
<feature type="region of interest" description="Disordered" evidence="1">
    <location>
        <begin position="104"/>
        <end position="125"/>
    </location>
</feature>
<sequence>MPDDTPREVAEFACYWCGTRARACVRCVTTIGVDPGTGLPPDWALTPDYQHLTAAEVKEGFADLVLTGRLLTGQPFAAEAWDRLTARGLCDACTRVPFGLEPSSARHDRLAREGGGCRPDGPRYG</sequence>
<feature type="compositionally biased region" description="Gly residues" evidence="1">
    <location>
        <begin position="113"/>
        <end position="125"/>
    </location>
</feature>
<evidence type="ECO:0000313" key="3">
    <source>
        <dbReference type="Proteomes" id="UP000676325"/>
    </source>
</evidence>
<keyword evidence="3" id="KW-1185">Reference proteome</keyword>
<reference evidence="2" key="1">
    <citation type="submission" date="2021-04" db="EMBL/GenBank/DDBJ databases">
        <title>Genome based classification of Actinospica acidithermotolerans sp. nov., an actinobacterium isolated from an Indonesian hot spring.</title>
        <authorList>
            <person name="Kusuma A.B."/>
            <person name="Putra K.E."/>
            <person name="Nafisah S."/>
            <person name="Loh J."/>
            <person name="Nouioui I."/>
            <person name="Goodfellow M."/>
        </authorList>
    </citation>
    <scope>NUCLEOTIDE SEQUENCE</scope>
    <source>
        <strain evidence="2">MGRD01-02</strain>
    </source>
</reference>
<organism evidence="2 3">
    <name type="scientific">Actinospica acidithermotolerans</name>
    <dbReference type="NCBI Taxonomy" id="2828514"/>
    <lineage>
        <taxon>Bacteria</taxon>
        <taxon>Bacillati</taxon>
        <taxon>Actinomycetota</taxon>
        <taxon>Actinomycetes</taxon>
        <taxon>Catenulisporales</taxon>
        <taxon>Actinospicaceae</taxon>
        <taxon>Actinospica</taxon>
    </lineage>
</organism>
<name>A0A941EE29_9ACTN</name>
<evidence type="ECO:0000256" key="1">
    <source>
        <dbReference type="SAM" id="MobiDB-lite"/>
    </source>
</evidence>